<comment type="similarity">
    <text evidence="3 6">Belongs to the peptidase S26 family.</text>
</comment>
<keyword evidence="6" id="KW-0472">Membrane</keyword>
<keyword evidence="6" id="KW-1133">Transmembrane helix</keyword>
<dbReference type="InterPro" id="IPR036286">
    <property type="entry name" value="LexA/Signal_pep-like_sf"/>
</dbReference>
<dbReference type="PRINTS" id="PR00727">
    <property type="entry name" value="LEADERPTASE"/>
</dbReference>
<dbReference type="EC" id="3.4.21.89" evidence="4 6"/>
<evidence type="ECO:0000256" key="1">
    <source>
        <dbReference type="ARBA" id="ARBA00000677"/>
    </source>
</evidence>
<evidence type="ECO:0000256" key="3">
    <source>
        <dbReference type="ARBA" id="ARBA00009370"/>
    </source>
</evidence>
<dbReference type="PANTHER" id="PTHR43390">
    <property type="entry name" value="SIGNAL PEPTIDASE I"/>
    <property type="match status" value="1"/>
</dbReference>
<dbReference type="CDD" id="cd06530">
    <property type="entry name" value="S26_SPase_I"/>
    <property type="match status" value="1"/>
</dbReference>
<reference evidence="10" key="1">
    <citation type="journal article" date="2019" name="Int. J. Syst. Evol. Microbiol.">
        <title>The Global Catalogue of Microorganisms (GCM) 10K type strain sequencing project: providing services to taxonomists for standard genome sequencing and annotation.</title>
        <authorList>
            <consortium name="The Broad Institute Genomics Platform"/>
            <consortium name="The Broad Institute Genome Sequencing Center for Infectious Disease"/>
            <person name="Wu L."/>
            <person name="Ma J."/>
        </authorList>
    </citation>
    <scope>NUCLEOTIDE SEQUENCE [LARGE SCALE GENOMIC DNA]</scope>
    <source>
        <strain evidence="10">CGMCC 1.18578</strain>
    </source>
</reference>
<accession>A0ABW0R543</accession>
<dbReference type="RefSeq" id="WP_378112308.1">
    <property type="nucleotide sequence ID" value="NZ_JBHSNC010000041.1"/>
</dbReference>
<dbReference type="InterPro" id="IPR019757">
    <property type="entry name" value="Pept_S26A_signal_pept_1_Lys-AS"/>
</dbReference>
<dbReference type="PANTHER" id="PTHR43390:SF1">
    <property type="entry name" value="CHLOROPLAST PROCESSING PEPTIDASE"/>
    <property type="match status" value="1"/>
</dbReference>
<evidence type="ECO:0000259" key="8">
    <source>
        <dbReference type="Pfam" id="PF10502"/>
    </source>
</evidence>
<dbReference type="InterPro" id="IPR019533">
    <property type="entry name" value="Peptidase_S26"/>
</dbReference>
<evidence type="ECO:0000313" key="10">
    <source>
        <dbReference type="Proteomes" id="UP001596108"/>
    </source>
</evidence>
<feature type="region of interest" description="Disordered" evidence="7">
    <location>
        <begin position="1"/>
        <end position="21"/>
    </location>
</feature>
<feature type="transmembrane region" description="Helical" evidence="6">
    <location>
        <begin position="35"/>
        <end position="54"/>
    </location>
</feature>
<evidence type="ECO:0000256" key="6">
    <source>
        <dbReference type="RuleBase" id="RU362042"/>
    </source>
</evidence>
<keyword evidence="10" id="KW-1185">Reference proteome</keyword>
<dbReference type="PROSITE" id="PS00760">
    <property type="entry name" value="SPASE_I_2"/>
    <property type="match status" value="1"/>
</dbReference>
<evidence type="ECO:0000256" key="5">
    <source>
        <dbReference type="ARBA" id="ARBA00022801"/>
    </source>
</evidence>
<dbReference type="NCBIfam" id="TIGR02227">
    <property type="entry name" value="sigpep_I_bact"/>
    <property type="match status" value="1"/>
</dbReference>
<keyword evidence="5 6" id="KW-0378">Hydrolase</keyword>
<protein>
    <recommendedName>
        <fullName evidence="4 6">Signal peptidase I</fullName>
        <ecNumber evidence="4 6">3.4.21.89</ecNumber>
    </recommendedName>
</protein>
<keyword evidence="6" id="KW-0645">Protease</keyword>
<evidence type="ECO:0000256" key="2">
    <source>
        <dbReference type="ARBA" id="ARBA00004401"/>
    </source>
</evidence>
<gene>
    <name evidence="9" type="primary">lepB</name>
    <name evidence="9" type="ORF">ACFPQ4_13080</name>
</gene>
<organism evidence="9 10">
    <name type="scientific">Cohnella yongneupensis</name>
    <dbReference type="NCBI Taxonomy" id="425006"/>
    <lineage>
        <taxon>Bacteria</taxon>
        <taxon>Bacillati</taxon>
        <taxon>Bacillota</taxon>
        <taxon>Bacilli</taxon>
        <taxon>Bacillales</taxon>
        <taxon>Paenibacillaceae</taxon>
        <taxon>Cohnella</taxon>
    </lineage>
</organism>
<dbReference type="Gene3D" id="2.10.109.10">
    <property type="entry name" value="Umud Fragment, subunit A"/>
    <property type="match status" value="1"/>
</dbReference>
<dbReference type="EMBL" id="JBHSNC010000041">
    <property type="protein sequence ID" value="MFC5530364.1"/>
    <property type="molecule type" value="Genomic_DNA"/>
</dbReference>
<keyword evidence="6" id="KW-0812">Transmembrane</keyword>
<proteinExistence type="inferred from homology"/>
<comment type="caution">
    <text evidence="9">The sequence shown here is derived from an EMBL/GenBank/DDBJ whole genome shotgun (WGS) entry which is preliminary data.</text>
</comment>
<dbReference type="GO" id="GO:0009003">
    <property type="term" value="F:signal peptidase activity"/>
    <property type="evidence" value="ECO:0007669"/>
    <property type="project" value="UniProtKB-EC"/>
</dbReference>
<dbReference type="SUPFAM" id="SSF51306">
    <property type="entry name" value="LexA/Signal peptidase"/>
    <property type="match status" value="1"/>
</dbReference>
<dbReference type="Pfam" id="PF10502">
    <property type="entry name" value="Peptidase_S26"/>
    <property type="match status" value="1"/>
</dbReference>
<evidence type="ECO:0000313" key="9">
    <source>
        <dbReference type="EMBL" id="MFC5530364.1"/>
    </source>
</evidence>
<dbReference type="InterPro" id="IPR000223">
    <property type="entry name" value="Pept_S26A_signal_pept_1"/>
</dbReference>
<comment type="catalytic activity">
    <reaction evidence="1 6">
        <text>Cleavage of hydrophobic, N-terminal signal or leader sequences from secreted and periplasmic proteins.</text>
        <dbReference type="EC" id="3.4.21.89"/>
    </reaction>
</comment>
<comment type="subcellular location">
    <subcellularLocation>
        <location evidence="2">Cell membrane</location>
        <topology evidence="2">Single-pass type II membrane protein</topology>
    </subcellularLocation>
    <subcellularLocation>
        <location evidence="6">Membrane</location>
        <topology evidence="6">Single-pass type II membrane protein</topology>
    </subcellularLocation>
</comment>
<feature type="domain" description="Peptidase S26" evidence="8">
    <location>
        <begin position="33"/>
        <end position="192"/>
    </location>
</feature>
<sequence>MSEISQQPRALGPKGKTRTEKSPYLTGWKKELWDWSKALIVAFVIVLLLKAYVFQLSTVKHQSMQPTLYENEWLFINKIAYEFGDPKRGDVVILKDPSEDDTRKEHLVKRIIGMPGDTLEIRNGQLYINGELKVESYTDVKIEDGDYGPVTVTPDHYFVMGDNRHLNGSKDSRTFNEVPISMIEGRGDFILWPISKWAKL</sequence>
<evidence type="ECO:0000256" key="7">
    <source>
        <dbReference type="SAM" id="MobiDB-lite"/>
    </source>
</evidence>
<name>A0ABW0R543_9BACL</name>
<dbReference type="Proteomes" id="UP001596108">
    <property type="component" value="Unassembled WGS sequence"/>
</dbReference>
<evidence type="ECO:0000256" key="4">
    <source>
        <dbReference type="ARBA" id="ARBA00013208"/>
    </source>
</evidence>